<dbReference type="PANTHER" id="PTHR45625:SF16">
    <property type="entry name" value="PEPTIDYL-PROLYL CIS-TRANS ISOMERASE"/>
    <property type="match status" value="1"/>
</dbReference>
<comment type="catalytic activity">
    <reaction evidence="2">
        <text>[protein]-peptidylproline (omega=180) = [protein]-peptidylproline (omega=0)</text>
        <dbReference type="Rhea" id="RHEA:16237"/>
        <dbReference type="Rhea" id="RHEA-COMP:10747"/>
        <dbReference type="Rhea" id="RHEA-COMP:10748"/>
        <dbReference type="ChEBI" id="CHEBI:83833"/>
        <dbReference type="ChEBI" id="CHEBI:83834"/>
        <dbReference type="EC" id="5.2.1.8"/>
    </reaction>
</comment>
<name>A0A843Z0F1_LEUME</name>
<dbReference type="EC" id="5.2.1.8" evidence="2"/>
<dbReference type="PANTHER" id="PTHR45625">
    <property type="entry name" value="PEPTIDYL-PROLYL CIS-TRANS ISOMERASE-RELATED"/>
    <property type="match status" value="1"/>
</dbReference>
<dbReference type="InterPro" id="IPR002130">
    <property type="entry name" value="Cyclophilin-type_PPIase_dom"/>
</dbReference>
<evidence type="ECO:0000256" key="2">
    <source>
        <dbReference type="RuleBase" id="RU363019"/>
    </source>
</evidence>
<dbReference type="GO" id="GO:0006457">
    <property type="term" value="P:protein folding"/>
    <property type="evidence" value="ECO:0007669"/>
    <property type="project" value="InterPro"/>
</dbReference>
<dbReference type="AlphaFoldDB" id="A0A843Z0F1"/>
<keyword evidence="2" id="KW-0697">Rotamase</keyword>
<comment type="function">
    <text evidence="1 2">PPIases accelerate the folding of proteins. It catalyzes the cis-trans isomerization of proline imidic peptide bonds in oligopeptides.</text>
</comment>
<evidence type="ECO:0000313" key="5">
    <source>
        <dbReference type="EMBL" id="MQR25839.1"/>
    </source>
</evidence>
<keyword evidence="3" id="KW-0812">Transmembrane</keyword>
<dbReference type="PRINTS" id="PR00153">
    <property type="entry name" value="CSAPPISMRASE"/>
</dbReference>
<gene>
    <name evidence="5" type="ORF">GFV13_00795</name>
</gene>
<evidence type="ECO:0000256" key="1">
    <source>
        <dbReference type="ARBA" id="ARBA00002388"/>
    </source>
</evidence>
<evidence type="ECO:0000259" key="4">
    <source>
        <dbReference type="PROSITE" id="PS50072"/>
    </source>
</evidence>
<dbReference type="InterPro" id="IPR020892">
    <property type="entry name" value="Cyclophilin-type_PPIase_CS"/>
</dbReference>
<keyword evidence="3" id="KW-0472">Membrane</keyword>
<evidence type="ECO:0000313" key="6">
    <source>
        <dbReference type="Proteomes" id="UP000469952"/>
    </source>
</evidence>
<dbReference type="Gene3D" id="2.40.100.10">
    <property type="entry name" value="Cyclophilin-like"/>
    <property type="match status" value="1"/>
</dbReference>
<comment type="similarity">
    <text evidence="2">Belongs to the cyclophilin-type PPIase family.</text>
</comment>
<feature type="transmembrane region" description="Helical" evidence="3">
    <location>
        <begin position="6"/>
        <end position="25"/>
    </location>
</feature>
<organism evidence="5 6">
    <name type="scientific">Leuconostoc mesenteroides</name>
    <dbReference type="NCBI Taxonomy" id="1245"/>
    <lineage>
        <taxon>Bacteria</taxon>
        <taxon>Bacillati</taxon>
        <taxon>Bacillota</taxon>
        <taxon>Bacilli</taxon>
        <taxon>Lactobacillales</taxon>
        <taxon>Lactobacillaceae</taxon>
        <taxon>Leuconostoc</taxon>
    </lineage>
</organism>
<dbReference type="Pfam" id="PF00160">
    <property type="entry name" value="Pro_isomerase"/>
    <property type="match status" value="1"/>
</dbReference>
<dbReference type="GO" id="GO:0003755">
    <property type="term" value="F:peptidyl-prolyl cis-trans isomerase activity"/>
    <property type="evidence" value="ECO:0007669"/>
    <property type="project" value="UniProtKB-UniRule"/>
</dbReference>
<protein>
    <recommendedName>
        <fullName evidence="2">Peptidyl-prolyl cis-trans isomerase</fullName>
        <shortName evidence="2">PPIase</shortName>
        <ecNumber evidence="2">5.2.1.8</ecNumber>
    </recommendedName>
</protein>
<dbReference type="EMBL" id="WIPA01000001">
    <property type="protein sequence ID" value="MQR25839.1"/>
    <property type="molecule type" value="Genomic_DNA"/>
</dbReference>
<reference evidence="5 6" key="1">
    <citation type="submission" date="2019-10" db="EMBL/GenBank/DDBJ databases">
        <title>WGS of Leuconostoc mesenteroides.</title>
        <authorList>
            <person name="Melo Bolivar J."/>
            <person name="Marino-Ramirez L."/>
            <person name="Villamil Diaz L.M."/>
        </authorList>
    </citation>
    <scope>NUCLEOTIDE SEQUENCE [LARGE SCALE GENOMIC DNA]</scope>
    <source>
        <strain evidence="5 6">M11</strain>
    </source>
</reference>
<comment type="caution">
    <text evidence="5">The sequence shown here is derived from an EMBL/GenBank/DDBJ whole genome shotgun (WGS) entry which is preliminary data.</text>
</comment>
<keyword evidence="2 5" id="KW-0413">Isomerase</keyword>
<accession>A0A843Z0F1</accession>
<evidence type="ECO:0000256" key="3">
    <source>
        <dbReference type="SAM" id="Phobius"/>
    </source>
</evidence>
<dbReference type="PROSITE" id="PS50072">
    <property type="entry name" value="CSA_PPIASE_2"/>
    <property type="match status" value="1"/>
</dbReference>
<dbReference type="Proteomes" id="UP000469952">
    <property type="component" value="Unassembled WGS sequence"/>
</dbReference>
<feature type="domain" description="PPIase cyclophilin-type" evidence="4">
    <location>
        <begin position="65"/>
        <end position="245"/>
    </location>
</feature>
<dbReference type="PROSITE" id="PS00170">
    <property type="entry name" value="CSA_PPIASE_1"/>
    <property type="match status" value="1"/>
</dbReference>
<keyword evidence="3" id="KW-1133">Transmembrane helix</keyword>
<dbReference type="InterPro" id="IPR044666">
    <property type="entry name" value="Cyclophilin_A-like"/>
</dbReference>
<dbReference type="InterPro" id="IPR029000">
    <property type="entry name" value="Cyclophilin-like_dom_sf"/>
</dbReference>
<sequence length="250" mass="27129">MMKKFLPHIIMGIILIISIVGILLMTQQKTASTKKDPQLDKVALPQLTTKIAKNESKLIMKTTYGDITIKLFNKYTPLAVENFITHAKDGYYNNTSFHRVINNFMIQGGDPTGTGSGGQSIWKGKDKNIDSGNGFKNEISTSLYNIRGAVSMANAGTDTNASQFFIVQNPEDVSSGVNPNIYPTKIVNAYKKGGYPSLDGNYTVFGQVIDGMAVVDKIANAKVSATSSGEKSKPANPVKITNIEIIKEAQ</sequence>
<dbReference type="SUPFAM" id="SSF50891">
    <property type="entry name" value="Cyclophilin-like"/>
    <property type="match status" value="1"/>
</dbReference>
<proteinExistence type="inferred from homology"/>